<protein>
    <submittedName>
        <fullName evidence="1">Uncharacterized protein</fullName>
    </submittedName>
</protein>
<proteinExistence type="predicted"/>
<dbReference type="RefSeq" id="WP_067774322.1">
    <property type="nucleotide sequence ID" value="NZ_LIGX01000018.1"/>
</dbReference>
<dbReference type="AlphaFoldDB" id="A0A1C7PCV6"/>
<organism evidence="1 2">
    <name type="scientific">Akkermansia glycaniphila</name>
    <dbReference type="NCBI Taxonomy" id="1679444"/>
    <lineage>
        <taxon>Bacteria</taxon>
        <taxon>Pseudomonadati</taxon>
        <taxon>Verrucomicrobiota</taxon>
        <taxon>Verrucomicrobiia</taxon>
        <taxon>Verrucomicrobiales</taxon>
        <taxon>Akkermansiaceae</taxon>
        <taxon>Akkermansia</taxon>
    </lineage>
</organism>
<evidence type="ECO:0000313" key="1">
    <source>
        <dbReference type="EMBL" id="SEH91076.1"/>
    </source>
</evidence>
<evidence type="ECO:0000313" key="2">
    <source>
        <dbReference type="Proteomes" id="UP000176204"/>
    </source>
</evidence>
<dbReference type="KEGG" id="agl:PYTT_1640"/>
<name>A0A1C7PCV6_9BACT</name>
<gene>
    <name evidence="1" type="ORF">PYTT_1640</name>
</gene>
<accession>A0A1C7PCV6</accession>
<dbReference type="EMBL" id="LT629973">
    <property type="protein sequence ID" value="SEH91076.1"/>
    <property type="molecule type" value="Genomic_DNA"/>
</dbReference>
<sequence>MNPQLQITCPSGDRDAALIVAAGIPFRDNLFQPRGIAAGDLPPDLLEVWHASFSRLGALEPGEWFATFVVMDPGERVTVACAPKSVAVKEPILCCTVSRAYEDGSPCDPLSFVLSDAASLHFFEVLTSPAFWADRGIEPIQQGYRHFQFNN</sequence>
<keyword evidence="2" id="KW-1185">Reference proteome</keyword>
<reference evidence="2" key="1">
    <citation type="submission" date="2016-09" db="EMBL/GenBank/DDBJ databases">
        <authorList>
            <person name="Koehorst J."/>
        </authorList>
    </citation>
    <scope>NUCLEOTIDE SEQUENCE [LARGE SCALE GENOMIC DNA]</scope>
</reference>
<dbReference type="Proteomes" id="UP000176204">
    <property type="component" value="Chromosome I"/>
</dbReference>
<dbReference type="STRING" id="1679444.PYTT_1640"/>